<organism evidence="3 4">
    <name type="scientific">Umezawaea endophytica</name>
    <dbReference type="NCBI Taxonomy" id="1654476"/>
    <lineage>
        <taxon>Bacteria</taxon>
        <taxon>Bacillati</taxon>
        <taxon>Actinomycetota</taxon>
        <taxon>Actinomycetes</taxon>
        <taxon>Pseudonocardiales</taxon>
        <taxon>Pseudonocardiaceae</taxon>
        <taxon>Umezawaea</taxon>
    </lineage>
</organism>
<evidence type="ECO:0000256" key="1">
    <source>
        <dbReference type="ARBA" id="ARBA00022723"/>
    </source>
</evidence>
<evidence type="ECO:0000256" key="2">
    <source>
        <dbReference type="ARBA" id="ARBA00022842"/>
    </source>
</evidence>
<gene>
    <name evidence="3" type="ORF">NZH93_30585</name>
</gene>
<evidence type="ECO:0000313" key="3">
    <source>
        <dbReference type="EMBL" id="MCS7481225.1"/>
    </source>
</evidence>
<dbReference type="SUPFAM" id="SSF159245">
    <property type="entry name" value="AttH-like"/>
    <property type="match status" value="1"/>
</dbReference>
<keyword evidence="1" id="KW-0479">Metal-binding</keyword>
<keyword evidence="2" id="KW-0460">Magnesium</keyword>
<protein>
    <submittedName>
        <fullName evidence="3">Polyprenyl synthetase family protein</fullName>
    </submittedName>
</protein>
<dbReference type="InterPro" id="IPR033749">
    <property type="entry name" value="Polyprenyl_synt_CS"/>
</dbReference>
<dbReference type="Gene3D" id="1.10.600.10">
    <property type="entry name" value="Farnesyl Diphosphate Synthase"/>
    <property type="match status" value="1"/>
</dbReference>
<dbReference type="PROSITE" id="PS00723">
    <property type="entry name" value="POLYPRENYL_SYNTHASE_1"/>
    <property type="match status" value="1"/>
</dbReference>
<dbReference type="InterPro" id="IPR008949">
    <property type="entry name" value="Isoprenoid_synthase_dom_sf"/>
</dbReference>
<evidence type="ECO:0000313" key="4">
    <source>
        <dbReference type="Proteomes" id="UP001141259"/>
    </source>
</evidence>
<dbReference type="GO" id="GO:0008299">
    <property type="term" value="P:isoprenoid biosynthetic process"/>
    <property type="evidence" value="ECO:0007669"/>
    <property type="project" value="InterPro"/>
</dbReference>
<dbReference type="Pfam" id="PF00348">
    <property type="entry name" value="polyprenyl_synt"/>
    <property type="match status" value="1"/>
</dbReference>
<dbReference type="InterPro" id="IPR000092">
    <property type="entry name" value="Polyprenyl_synt"/>
</dbReference>
<dbReference type="Proteomes" id="UP001141259">
    <property type="component" value="Unassembled WGS sequence"/>
</dbReference>
<dbReference type="PANTHER" id="PTHR12001:SF44">
    <property type="entry name" value="GERANYLGERANYL PYROPHOSPHATE SYNTHASE"/>
    <property type="match status" value="1"/>
</dbReference>
<proteinExistence type="predicted"/>
<dbReference type="PROSITE" id="PS00444">
    <property type="entry name" value="POLYPRENYL_SYNTHASE_2"/>
    <property type="match status" value="1"/>
</dbReference>
<dbReference type="EMBL" id="JANYMP010000017">
    <property type="protein sequence ID" value="MCS7481225.1"/>
    <property type="molecule type" value="Genomic_DNA"/>
</dbReference>
<sequence>MWSSAAGDVEWWTVHLHLVTGGGDELGLSVRFLRQGSGAGHAVLVDGVAWLDGGAMRSVREAVERDVDLDPWIREAFRELLAGGRPVEPDRVLPGVVRGLDFGVAVLEVESDGLVRLTTARGELVGVPVKPVGPDGCSRLVVRGTVDGRDVDGTGWLAHDDGPLKVHLDNGWDVAVDLACSPEGEPVPCRVGLVGSEPWTSLSTLHTYPTRWRMVSSELELVLSGDFPRHEFRTMVGRGPHLHGWARVSGTMAGRPVTGKAFLDVVPDNRVGRFEDFLGRLRAITHAEVRALYPDSPSAESTADLAGADAAGLPHAVVHDALVRPVRHVVDAGGRGWRTFATCAATEMFGVSSDPYTPLLGVVELVHSGNLVVDDVEDGSPLRRGVPAAHVVHGVAAAVNAGTAAYFALDRVVPRILPDDDRLRLRVYQTFLRAIRAGHVGQGVDIAGHRAAMDHAVATGDGRVLLDGVRGVLRFKTGMPARAFAEIGALIAGADDERVAAVGDYFEAVGLAYQITDDLMDLGGVTGPTASGGVRATKHVGEDLRAGKVTMPLAHAVGLLPPERLAAVWAVVRDGRADHAAVREIAEELVGCGAARACHEEARSHVDTAWAVLEPLLPNTFTKVVVRALGHYAALRERQSVPG</sequence>
<keyword evidence="4" id="KW-1185">Reference proteome</keyword>
<dbReference type="PANTHER" id="PTHR12001">
    <property type="entry name" value="GERANYLGERANYL PYROPHOSPHATE SYNTHASE"/>
    <property type="match status" value="1"/>
</dbReference>
<accession>A0A9X2VQZ2</accession>
<dbReference type="GO" id="GO:0046872">
    <property type="term" value="F:metal ion binding"/>
    <property type="evidence" value="ECO:0007669"/>
    <property type="project" value="UniProtKB-KW"/>
</dbReference>
<dbReference type="SUPFAM" id="SSF48576">
    <property type="entry name" value="Terpenoid synthases"/>
    <property type="match status" value="1"/>
</dbReference>
<dbReference type="AlphaFoldDB" id="A0A9X2VQZ2"/>
<reference evidence="3" key="1">
    <citation type="submission" date="2022-08" db="EMBL/GenBank/DDBJ databases">
        <authorList>
            <person name="Tistechok S."/>
            <person name="Samborskyy M."/>
            <person name="Roman I."/>
        </authorList>
    </citation>
    <scope>NUCLEOTIDE SEQUENCE</scope>
    <source>
        <strain evidence="3">DSM 103496</strain>
    </source>
</reference>
<name>A0A9X2VQZ2_9PSEU</name>
<dbReference type="RefSeq" id="WP_259626716.1">
    <property type="nucleotide sequence ID" value="NZ_JANYMP010000017.1"/>
</dbReference>
<comment type="caution">
    <text evidence="3">The sequence shown here is derived from an EMBL/GenBank/DDBJ whole genome shotgun (WGS) entry which is preliminary data.</text>
</comment>
<dbReference type="GO" id="GO:0004659">
    <property type="term" value="F:prenyltransferase activity"/>
    <property type="evidence" value="ECO:0007669"/>
    <property type="project" value="InterPro"/>
</dbReference>